<dbReference type="Proteomes" id="UP000091820">
    <property type="component" value="Unassembled WGS sequence"/>
</dbReference>
<evidence type="ECO:0000313" key="2">
    <source>
        <dbReference type="Proteomes" id="UP000091820"/>
    </source>
</evidence>
<dbReference type="VEuPathDB" id="VectorBase:GBRI029658"/>
<protein>
    <submittedName>
        <fullName evidence="1">Uncharacterized protein</fullName>
    </submittedName>
</protein>
<name>A0A1A9WRL5_9MUSC</name>
<dbReference type="AlphaFoldDB" id="A0A1A9WRL5"/>
<sequence>MDYVNDEFVKRQFCQIKFSELLSEIMYDSLSSFSKSFVLLLLHLHHHHDHLCMSIVFEISDICELNLEL</sequence>
<keyword evidence="2" id="KW-1185">Reference proteome</keyword>
<reference evidence="2" key="1">
    <citation type="submission" date="2014-03" db="EMBL/GenBank/DDBJ databases">
        <authorList>
            <person name="Aksoy S."/>
            <person name="Warren W."/>
            <person name="Wilson R.K."/>
        </authorList>
    </citation>
    <scope>NUCLEOTIDE SEQUENCE [LARGE SCALE GENOMIC DNA]</scope>
    <source>
        <strain evidence="2">IAEA</strain>
    </source>
</reference>
<organism evidence="1 2">
    <name type="scientific">Glossina brevipalpis</name>
    <dbReference type="NCBI Taxonomy" id="37001"/>
    <lineage>
        <taxon>Eukaryota</taxon>
        <taxon>Metazoa</taxon>
        <taxon>Ecdysozoa</taxon>
        <taxon>Arthropoda</taxon>
        <taxon>Hexapoda</taxon>
        <taxon>Insecta</taxon>
        <taxon>Pterygota</taxon>
        <taxon>Neoptera</taxon>
        <taxon>Endopterygota</taxon>
        <taxon>Diptera</taxon>
        <taxon>Brachycera</taxon>
        <taxon>Muscomorpha</taxon>
        <taxon>Hippoboscoidea</taxon>
        <taxon>Glossinidae</taxon>
        <taxon>Glossina</taxon>
    </lineage>
</organism>
<proteinExistence type="predicted"/>
<reference evidence="1" key="2">
    <citation type="submission" date="2020-05" db="UniProtKB">
        <authorList>
            <consortium name="EnsemblMetazoa"/>
        </authorList>
    </citation>
    <scope>IDENTIFICATION</scope>
    <source>
        <strain evidence="1">IAEA</strain>
    </source>
</reference>
<evidence type="ECO:0000313" key="1">
    <source>
        <dbReference type="EnsemblMetazoa" id="GBRI029658-PA"/>
    </source>
</evidence>
<accession>A0A1A9WRL5</accession>
<dbReference type="EnsemblMetazoa" id="GBRI029658-RA">
    <property type="protein sequence ID" value="GBRI029658-PA"/>
    <property type="gene ID" value="GBRI029658"/>
</dbReference>